<dbReference type="PANTHER" id="PTHR42834">
    <property type="entry name" value="ENDONUCLEASE/EXONUCLEASE/PHOSPHATASE FAMILY PROTEIN (AFU_ORTHOLOGUE AFUA_3G09210)"/>
    <property type="match status" value="1"/>
</dbReference>
<reference evidence="2" key="2">
    <citation type="submission" date="2021-08" db="EMBL/GenBank/DDBJ databases">
        <authorList>
            <person name="Tani A."/>
            <person name="Ola A."/>
            <person name="Ogura Y."/>
            <person name="Katsura K."/>
            <person name="Hayashi T."/>
        </authorList>
    </citation>
    <scope>NUCLEOTIDE SEQUENCE</scope>
    <source>
        <strain evidence="2">DSM 19015</strain>
    </source>
</reference>
<reference evidence="2" key="1">
    <citation type="journal article" date="2021" name="Front. Microbiol.">
        <title>Comprehensive Comparative Genomics and Phenotyping of Methylobacterium Species.</title>
        <authorList>
            <person name="Alessa O."/>
            <person name="Ogura Y."/>
            <person name="Fujitani Y."/>
            <person name="Takami H."/>
            <person name="Hayashi T."/>
            <person name="Sahin N."/>
            <person name="Tani A."/>
        </authorList>
    </citation>
    <scope>NUCLEOTIDE SEQUENCE</scope>
    <source>
        <strain evidence="2">DSM 19015</strain>
    </source>
</reference>
<sequence length="381" mass="41740">MRVVAFNVENLFERARALNRDEWVDEPGSDPSRWSAGRAALEGYSKLNALLRKTTYDAADKAAIVEHLKALGLERNDESKLVVLRKNRGALLKRPRSGGIEVVANGRDDWIGWLELKREPVDEVATRNTARVLAALDADVVVVVEAEHRISLCRFNEQVIEAVGGRPYDHVMLIDGNDERGIDVGLMTRAGAAIDHVRSHVDDREGKQTIFSRDCPEFHLRLASGERLVILANHLKSKGYGGAAQSAARREMQARRIRGIYDGLRADGIEHVAIAGDLNDTPDSKPLAPLLADGSDLKDISAHPSFDDGGRPGTYGNSTKSNKIDYILLSPALFAKVTAGGIDRRGVWGGRNGTLWPIFPEITEAHEAASDHAAIWADLDI</sequence>
<dbReference type="Proteomes" id="UP001055125">
    <property type="component" value="Unassembled WGS sequence"/>
</dbReference>
<protein>
    <recommendedName>
        <fullName evidence="1">Endonuclease/exonuclease/phosphatase domain-containing protein</fullName>
    </recommendedName>
</protein>
<dbReference type="InterPro" id="IPR036691">
    <property type="entry name" value="Endo/exonu/phosph_ase_sf"/>
</dbReference>
<evidence type="ECO:0000313" key="2">
    <source>
        <dbReference type="EMBL" id="GJD95201.1"/>
    </source>
</evidence>
<dbReference type="PANTHER" id="PTHR42834:SF1">
    <property type="entry name" value="ENDONUCLEASE_EXONUCLEASE_PHOSPHATASE FAMILY PROTEIN (AFU_ORTHOLOGUE AFUA_3G09210)"/>
    <property type="match status" value="1"/>
</dbReference>
<dbReference type="EMBL" id="BPQP01000033">
    <property type="protein sequence ID" value="GJD95201.1"/>
    <property type="molecule type" value="Genomic_DNA"/>
</dbReference>
<accession>A0ABQ4RX18</accession>
<dbReference type="SUPFAM" id="SSF56219">
    <property type="entry name" value="DNase I-like"/>
    <property type="match status" value="1"/>
</dbReference>
<feature type="domain" description="Endonuclease/exonuclease/phosphatase" evidence="1">
    <location>
        <begin position="167"/>
        <end position="334"/>
    </location>
</feature>
<name>A0ABQ4RX18_9HYPH</name>
<dbReference type="RefSeq" id="WP_238244338.1">
    <property type="nucleotide sequence ID" value="NZ_BPQP01000033.1"/>
</dbReference>
<keyword evidence="3" id="KW-1185">Reference proteome</keyword>
<proteinExistence type="predicted"/>
<comment type="caution">
    <text evidence="2">The sequence shown here is derived from an EMBL/GenBank/DDBJ whole genome shotgun (WGS) entry which is preliminary data.</text>
</comment>
<evidence type="ECO:0000313" key="3">
    <source>
        <dbReference type="Proteomes" id="UP001055125"/>
    </source>
</evidence>
<dbReference type="Gene3D" id="3.60.10.10">
    <property type="entry name" value="Endonuclease/exonuclease/phosphatase"/>
    <property type="match status" value="1"/>
</dbReference>
<gene>
    <name evidence="2" type="ORF">OCOJLMKI_2411</name>
</gene>
<dbReference type="InterPro" id="IPR005135">
    <property type="entry name" value="Endo/exonuclease/phosphatase"/>
</dbReference>
<dbReference type="Pfam" id="PF19580">
    <property type="entry name" value="Exo_endo_phos_3"/>
    <property type="match status" value="1"/>
</dbReference>
<evidence type="ECO:0000259" key="1">
    <source>
        <dbReference type="Pfam" id="PF19580"/>
    </source>
</evidence>
<organism evidence="2 3">
    <name type="scientific">Methylobacterium iners</name>
    <dbReference type="NCBI Taxonomy" id="418707"/>
    <lineage>
        <taxon>Bacteria</taxon>
        <taxon>Pseudomonadati</taxon>
        <taxon>Pseudomonadota</taxon>
        <taxon>Alphaproteobacteria</taxon>
        <taxon>Hyphomicrobiales</taxon>
        <taxon>Methylobacteriaceae</taxon>
        <taxon>Methylobacterium</taxon>
    </lineage>
</organism>